<protein>
    <submittedName>
        <fullName evidence="2">Uncharacterized protein</fullName>
    </submittedName>
</protein>
<keyword evidence="1" id="KW-1133">Transmembrane helix</keyword>
<accession>A0ABV1RKB4</accession>
<feature type="transmembrane region" description="Helical" evidence="1">
    <location>
        <begin position="25"/>
        <end position="43"/>
    </location>
</feature>
<keyword evidence="1" id="KW-0812">Transmembrane</keyword>
<proteinExistence type="predicted"/>
<sequence length="47" mass="5110">MTKYLPDTIGLVGFTALGYGIYEKFGLGWALIACGSLCLIYAYRASK</sequence>
<keyword evidence="1" id="KW-0472">Membrane</keyword>
<evidence type="ECO:0000313" key="3">
    <source>
        <dbReference type="Proteomes" id="UP001467690"/>
    </source>
</evidence>
<keyword evidence="3" id="KW-1185">Reference proteome</keyword>
<evidence type="ECO:0000313" key="2">
    <source>
        <dbReference type="EMBL" id="MER2493375.1"/>
    </source>
</evidence>
<evidence type="ECO:0000256" key="1">
    <source>
        <dbReference type="SAM" id="Phobius"/>
    </source>
</evidence>
<organism evidence="2 3">
    <name type="scientific">Catenovulum sediminis</name>
    <dbReference type="NCBI Taxonomy" id="1740262"/>
    <lineage>
        <taxon>Bacteria</taxon>
        <taxon>Pseudomonadati</taxon>
        <taxon>Pseudomonadota</taxon>
        <taxon>Gammaproteobacteria</taxon>
        <taxon>Alteromonadales</taxon>
        <taxon>Alteromonadaceae</taxon>
        <taxon>Catenovulum</taxon>
    </lineage>
</organism>
<dbReference type="RefSeq" id="WP_350402573.1">
    <property type="nucleotide sequence ID" value="NZ_JBELOE010000265.1"/>
</dbReference>
<gene>
    <name evidence="2" type="ORF">ABS311_15975</name>
</gene>
<name>A0ABV1RKB4_9ALTE</name>
<dbReference type="EMBL" id="JBELOE010000265">
    <property type="protein sequence ID" value="MER2493375.1"/>
    <property type="molecule type" value="Genomic_DNA"/>
</dbReference>
<reference evidence="2 3" key="1">
    <citation type="submission" date="2024-06" db="EMBL/GenBank/DDBJ databases">
        <authorList>
            <person name="Chen R.Y."/>
        </authorList>
    </citation>
    <scope>NUCLEOTIDE SEQUENCE [LARGE SCALE GENOMIC DNA]</scope>
    <source>
        <strain evidence="2 3">D2</strain>
    </source>
</reference>
<dbReference type="Proteomes" id="UP001467690">
    <property type="component" value="Unassembled WGS sequence"/>
</dbReference>
<comment type="caution">
    <text evidence="2">The sequence shown here is derived from an EMBL/GenBank/DDBJ whole genome shotgun (WGS) entry which is preliminary data.</text>
</comment>